<organism evidence="2 3">
    <name type="scientific">Roseburia zhanii</name>
    <dbReference type="NCBI Taxonomy" id="2763064"/>
    <lineage>
        <taxon>Bacteria</taxon>
        <taxon>Bacillati</taxon>
        <taxon>Bacillota</taxon>
        <taxon>Clostridia</taxon>
        <taxon>Lachnospirales</taxon>
        <taxon>Lachnospiraceae</taxon>
        <taxon>Roseburia</taxon>
    </lineage>
</organism>
<name>A0A923LQW7_9FIRM</name>
<dbReference type="Proteomes" id="UP000606720">
    <property type="component" value="Unassembled WGS sequence"/>
</dbReference>
<accession>A0A923LQW7</accession>
<proteinExistence type="predicted"/>
<evidence type="ECO:0000256" key="1">
    <source>
        <dbReference type="SAM" id="Phobius"/>
    </source>
</evidence>
<reference evidence="2" key="1">
    <citation type="submission" date="2020-08" db="EMBL/GenBank/DDBJ databases">
        <title>Genome public.</title>
        <authorList>
            <person name="Liu C."/>
            <person name="Sun Q."/>
        </authorList>
    </citation>
    <scope>NUCLEOTIDE SEQUENCE</scope>
    <source>
        <strain evidence="2">BX1005</strain>
    </source>
</reference>
<dbReference type="EMBL" id="JACOPH010000017">
    <property type="protein sequence ID" value="MBC5715293.1"/>
    <property type="molecule type" value="Genomic_DNA"/>
</dbReference>
<dbReference type="AlphaFoldDB" id="A0A923LQW7"/>
<evidence type="ECO:0000313" key="3">
    <source>
        <dbReference type="Proteomes" id="UP000606720"/>
    </source>
</evidence>
<dbReference type="RefSeq" id="WP_186867701.1">
    <property type="nucleotide sequence ID" value="NZ_JACOPH010000017.1"/>
</dbReference>
<gene>
    <name evidence="2" type="ORF">H8S17_13985</name>
</gene>
<evidence type="ECO:0000313" key="2">
    <source>
        <dbReference type="EMBL" id="MBC5715293.1"/>
    </source>
</evidence>
<keyword evidence="3" id="KW-1185">Reference proteome</keyword>
<keyword evidence="1" id="KW-1133">Transmembrane helix</keyword>
<protein>
    <submittedName>
        <fullName evidence="2">DUF4230 domain-containing protein</fullName>
    </submittedName>
</protein>
<dbReference type="Pfam" id="PF14014">
    <property type="entry name" value="DUF4230"/>
    <property type="match status" value="1"/>
</dbReference>
<feature type="transmembrane region" description="Helical" evidence="1">
    <location>
        <begin position="16"/>
        <end position="35"/>
    </location>
</feature>
<keyword evidence="1" id="KW-0812">Transmembrane</keyword>
<comment type="caution">
    <text evidence="2">The sequence shown here is derived from an EMBL/GenBank/DDBJ whole genome shotgun (WGS) entry which is preliminary data.</text>
</comment>
<sequence>MLMKKLGKLAANKIKFYTVLIAVILIAIIILRFAVFRPKNTEAEIISKSTLEKIIKVSDLSTYEAVYNGVAKVMNEQNPENVDYYVSYDARIKAGIDFEKVEVDVDHDQKVITVKLPEIEIQEVNVDIASLDYIFINNAANTATVSEEAYKKCKEDAIEESKTKNAIYDIAEQNLQNIIEALISPFVEQLDSEYRLQID</sequence>
<keyword evidence="1" id="KW-0472">Membrane</keyword>
<dbReference type="InterPro" id="IPR025324">
    <property type="entry name" value="DUF4230"/>
</dbReference>